<dbReference type="GO" id="GO:0006282">
    <property type="term" value="P:regulation of DNA repair"/>
    <property type="evidence" value="ECO:0007669"/>
    <property type="project" value="UniProtKB-UniRule"/>
</dbReference>
<evidence type="ECO:0000256" key="2">
    <source>
        <dbReference type="ARBA" id="ARBA00009695"/>
    </source>
</evidence>
<name>A0A2T0WSA8_9BACT</name>
<evidence type="ECO:0000256" key="5">
    <source>
        <dbReference type="HAMAP-Rule" id="MF_01114"/>
    </source>
</evidence>
<evidence type="ECO:0000313" key="8">
    <source>
        <dbReference type="EMBL" id="PRY89555.1"/>
    </source>
</evidence>
<dbReference type="Gene3D" id="1.10.10.10">
    <property type="entry name" value="Winged helix-like DNA-binding domain superfamily/Winged helix DNA-binding domain"/>
    <property type="match status" value="2"/>
</dbReference>
<dbReference type="InterPro" id="IPR036388">
    <property type="entry name" value="WH-like_DNA-bd_sf"/>
</dbReference>
<protein>
    <recommendedName>
        <fullName evidence="3 5">Regulatory protein RecX</fullName>
    </recommendedName>
</protein>
<evidence type="ECO:0000256" key="3">
    <source>
        <dbReference type="ARBA" id="ARBA00018111"/>
    </source>
</evidence>
<evidence type="ECO:0000256" key="1">
    <source>
        <dbReference type="ARBA" id="ARBA00004496"/>
    </source>
</evidence>
<evidence type="ECO:0000256" key="4">
    <source>
        <dbReference type="ARBA" id="ARBA00022490"/>
    </source>
</evidence>
<dbReference type="PANTHER" id="PTHR33602:SF1">
    <property type="entry name" value="REGULATORY PROTEIN RECX FAMILY PROTEIN"/>
    <property type="match status" value="1"/>
</dbReference>
<comment type="similarity">
    <text evidence="2 5">Belongs to the RecX family.</text>
</comment>
<dbReference type="InterPro" id="IPR053925">
    <property type="entry name" value="RecX_HTH_3rd"/>
</dbReference>
<dbReference type="InterPro" id="IPR053924">
    <property type="entry name" value="RecX_HTH_2nd"/>
</dbReference>
<sequence length="185" mass="22434">MNRFEKNNTYSYFGIKLHKMSFPRKDNPFDKPKKYWSLQEAKIKIAAYCAYQDRCQMEVRNKLYEKGVYGDKAEDLIAEMISEGFLNEERFAQSFVRGKYRLKKWGRNRIQLELKQKQVSPYCIKSGLKEIDPEEYWEILKRETEKKYYSIKEQDEFKKRYKTTQYLMGRGFEMDLIQSALEELN</sequence>
<dbReference type="Pfam" id="PF21981">
    <property type="entry name" value="RecX_HTH3"/>
    <property type="match status" value="1"/>
</dbReference>
<keyword evidence="9" id="KW-1185">Reference proteome</keyword>
<dbReference type="GO" id="GO:0005737">
    <property type="term" value="C:cytoplasm"/>
    <property type="evidence" value="ECO:0007669"/>
    <property type="project" value="UniProtKB-SubCell"/>
</dbReference>
<evidence type="ECO:0000259" key="6">
    <source>
        <dbReference type="Pfam" id="PF02631"/>
    </source>
</evidence>
<comment type="caution">
    <text evidence="8">The sequence shown here is derived from an EMBL/GenBank/DDBJ whole genome shotgun (WGS) entry which is preliminary data.</text>
</comment>
<reference evidence="8 9" key="1">
    <citation type="submission" date="2018-03" db="EMBL/GenBank/DDBJ databases">
        <title>Genomic Encyclopedia of Archaeal and Bacterial Type Strains, Phase II (KMG-II): from individual species to whole genera.</title>
        <authorList>
            <person name="Goeker M."/>
        </authorList>
    </citation>
    <scope>NUCLEOTIDE SEQUENCE [LARGE SCALE GENOMIC DNA]</scope>
    <source>
        <strain evidence="8 9">DSM 27929</strain>
    </source>
</reference>
<dbReference type="Pfam" id="PF02631">
    <property type="entry name" value="RecX_HTH2"/>
    <property type="match status" value="1"/>
</dbReference>
<dbReference type="PANTHER" id="PTHR33602">
    <property type="entry name" value="REGULATORY PROTEIN RECX FAMILY PROTEIN"/>
    <property type="match status" value="1"/>
</dbReference>
<keyword evidence="4 5" id="KW-0963">Cytoplasm</keyword>
<dbReference type="EMBL" id="PVTR01000002">
    <property type="protein sequence ID" value="PRY89555.1"/>
    <property type="molecule type" value="Genomic_DNA"/>
</dbReference>
<feature type="domain" description="RecX second three-helical" evidence="6">
    <location>
        <begin position="87"/>
        <end position="126"/>
    </location>
</feature>
<evidence type="ECO:0000313" key="9">
    <source>
        <dbReference type="Proteomes" id="UP000238157"/>
    </source>
</evidence>
<gene>
    <name evidence="5" type="primary">recX</name>
    <name evidence="8" type="ORF">CLW00_10230</name>
</gene>
<accession>A0A2T0WSA8</accession>
<dbReference type="HAMAP" id="MF_01114">
    <property type="entry name" value="RecX"/>
    <property type="match status" value="1"/>
</dbReference>
<dbReference type="Proteomes" id="UP000238157">
    <property type="component" value="Unassembled WGS sequence"/>
</dbReference>
<feature type="domain" description="RecX third three-helical" evidence="7">
    <location>
        <begin position="134"/>
        <end position="181"/>
    </location>
</feature>
<dbReference type="AlphaFoldDB" id="A0A2T0WSA8"/>
<dbReference type="InterPro" id="IPR003783">
    <property type="entry name" value="Regulatory_RecX"/>
</dbReference>
<comment type="subcellular location">
    <subcellularLocation>
        <location evidence="1 5">Cytoplasm</location>
    </subcellularLocation>
</comment>
<proteinExistence type="inferred from homology"/>
<comment type="function">
    <text evidence="5">Modulates RecA activity.</text>
</comment>
<evidence type="ECO:0000259" key="7">
    <source>
        <dbReference type="Pfam" id="PF21981"/>
    </source>
</evidence>
<organism evidence="8 9">
    <name type="scientific">Mongoliibacter ruber</name>
    <dbReference type="NCBI Taxonomy" id="1750599"/>
    <lineage>
        <taxon>Bacteria</taxon>
        <taxon>Pseudomonadati</taxon>
        <taxon>Bacteroidota</taxon>
        <taxon>Cytophagia</taxon>
        <taxon>Cytophagales</taxon>
        <taxon>Cyclobacteriaceae</taxon>
        <taxon>Mongoliibacter</taxon>
    </lineage>
</organism>